<dbReference type="Pfam" id="PF10617">
    <property type="entry name" value="DUF2474"/>
    <property type="match status" value="1"/>
</dbReference>
<protein>
    <submittedName>
        <fullName evidence="2">DUF2474 domain-containing protein</fullName>
    </submittedName>
</protein>
<feature type="transmembrane region" description="Helical" evidence="1">
    <location>
        <begin position="20"/>
        <end position="43"/>
    </location>
</feature>
<dbReference type="Proteomes" id="UP001065265">
    <property type="component" value="Chromosome"/>
</dbReference>
<dbReference type="RefSeq" id="WP_265558897.1">
    <property type="nucleotide sequence ID" value="NZ_CP092471.1"/>
</dbReference>
<gene>
    <name evidence="2" type="ORF">L1F33_00575</name>
</gene>
<keyword evidence="1" id="KW-0812">Transmembrane</keyword>
<dbReference type="EMBL" id="CP092471">
    <property type="protein sequence ID" value="UVI39491.1"/>
    <property type="molecule type" value="Genomic_DNA"/>
</dbReference>
<evidence type="ECO:0000313" key="2">
    <source>
        <dbReference type="EMBL" id="UVI39491.1"/>
    </source>
</evidence>
<sequence length="45" mass="4921">MSRSQPDTAPEAPLWKRLAWIAGIWAASVGVLGIVAYGIRLWLKA</sequence>
<accession>A0ABY5T059</accession>
<evidence type="ECO:0000256" key="1">
    <source>
        <dbReference type="SAM" id="Phobius"/>
    </source>
</evidence>
<dbReference type="InterPro" id="IPR018895">
    <property type="entry name" value="DUF2474"/>
</dbReference>
<organism evidence="2 3">
    <name type="scientific">Qipengyuania spongiae</name>
    <dbReference type="NCBI Taxonomy" id="2909673"/>
    <lineage>
        <taxon>Bacteria</taxon>
        <taxon>Pseudomonadati</taxon>
        <taxon>Pseudomonadota</taxon>
        <taxon>Alphaproteobacteria</taxon>
        <taxon>Sphingomonadales</taxon>
        <taxon>Erythrobacteraceae</taxon>
        <taxon>Qipengyuania</taxon>
    </lineage>
</organism>
<proteinExistence type="predicted"/>
<keyword evidence="3" id="KW-1185">Reference proteome</keyword>
<evidence type="ECO:0000313" key="3">
    <source>
        <dbReference type="Proteomes" id="UP001065265"/>
    </source>
</evidence>
<keyword evidence="1" id="KW-1133">Transmembrane helix</keyword>
<keyword evidence="1" id="KW-0472">Membrane</keyword>
<name>A0ABY5T059_9SPHN</name>
<reference evidence="2" key="1">
    <citation type="submission" date="2022-02" db="EMBL/GenBank/DDBJ databases">
        <title>Qipengyuania spongiae sp. nov., isolated from marine sponge.</title>
        <authorList>
            <person name="Li Z."/>
            <person name="Zhang M."/>
        </authorList>
    </citation>
    <scope>NUCLEOTIDE SEQUENCE</scope>
    <source>
        <strain evidence="2">PHS-Z21</strain>
    </source>
</reference>